<evidence type="ECO:0000256" key="4">
    <source>
        <dbReference type="ARBA" id="ARBA00012448"/>
    </source>
</evidence>
<accession>A0A2N5XSY1</accession>
<evidence type="ECO:0000256" key="8">
    <source>
        <dbReference type="ARBA" id="ARBA00022801"/>
    </source>
</evidence>
<evidence type="ECO:0000256" key="15">
    <source>
        <dbReference type="RuleBase" id="RU004016"/>
    </source>
</evidence>
<dbReference type="GO" id="GO:0008360">
    <property type="term" value="P:regulation of cell shape"/>
    <property type="evidence" value="ECO:0007669"/>
    <property type="project" value="UniProtKB-KW"/>
</dbReference>
<dbReference type="Gene3D" id="3.40.710.10">
    <property type="entry name" value="DD-peptidase/beta-lactamase superfamily"/>
    <property type="match status" value="1"/>
</dbReference>
<comment type="catalytic activity">
    <reaction evidence="12">
        <text>Preferential cleavage: (Ac)2-L-Lys-D-Ala-|-D-Ala. Also transpeptidation of peptidyl-alanyl moieties that are N-acyl substituents of D-alanine.</text>
        <dbReference type="EC" id="3.4.16.4"/>
    </reaction>
</comment>
<dbReference type="PANTHER" id="PTHR21581:SF6">
    <property type="entry name" value="TRAFFICKING PROTEIN PARTICLE COMPLEX SUBUNIT 12"/>
    <property type="match status" value="1"/>
</dbReference>
<keyword evidence="10" id="KW-0573">Peptidoglycan synthesis</keyword>
<evidence type="ECO:0000256" key="3">
    <source>
        <dbReference type="ARBA" id="ARBA00007164"/>
    </source>
</evidence>
<dbReference type="GO" id="GO:0071555">
    <property type="term" value="P:cell wall organization"/>
    <property type="evidence" value="ECO:0007669"/>
    <property type="project" value="UniProtKB-KW"/>
</dbReference>
<keyword evidence="7" id="KW-0732">Signal</keyword>
<dbReference type="Pfam" id="PF07943">
    <property type="entry name" value="PBP5_C"/>
    <property type="match status" value="1"/>
</dbReference>
<comment type="function">
    <text evidence="1">Removes C-terminal D-alanyl residues from sugar-peptide cell wall precursors.</text>
</comment>
<evidence type="ECO:0000259" key="16">
    <source>
        <dbReference type="SMART" id="SM00936"/>
    </source>
</evidence>
<feature type="binding site" evidence="14">
    <location>
        <position position="230"/>
    </location>
    <ligand>
        <name>substrate</name>
    </ligand>
</feature>
<dbReference type="SUPFAM" id="SSF69189">
    <property type="entry name" value="Penicillin-binding protein associated domain"/>
    <property type="match status" value="1"/>
</dbReference>
<dbReference type="InterPro" id="IPR012338">
    <property type="entry name" value="Beta-lactam/transpept-like"/>
</dbReference>
<dbReference type="RefSeq" id="WP_101533630.1">
    <property type="nucleotide sequence ID" value="NZ_JBFHIU010000102.1"/>
</dbReference>
<dbReference type="InterPro" id="IPR037167">
    <property type="entry name" value="Peptidase_S11_C_sf"/>
</dbReference>
<dbReference type="PANTHER" id="PTHR21581">
    <property type="entry name" value="D-ALANYL-D-ALANINE CARBOXYPEPTIDASE"/>
    <property type="match status" value="1"/>
</dbReference>
<evidence type="ECO:0000256" key="7">
    <source>
        <dbReference type="ARBA" id="ARBA00022729"/>
    </source>
</evidence>
<comment type="caution">
    <text evidence="17">The sequence shown here is derived from an EMBL/GenBank/DDBJ whole genome shotgun (WGS) entry which is preliminary data.</text>
</comment>
<keyword evidence="11" id="KW-0961">Cell wall biogenesis/degradation</keyword>
<feature type="active site" description="Proton acceptor" evidence="13">
    <location>
        <position position="66"/>
    </location>
</feature>
<feature type="active site" evidence="13">
    <location>
        <position position="128"/>
    </location>
</feature>
<proteinExistence type="inferred from homology"/>
<keyword evidence="8" id="KW-0378">Hydrolase</keyword>
<evidence type="ECO:0000256" key="2">
    <source>
        <dbReference type="ARBA" id="ARBA00004752"/>
    </source>
</evidence>
<dbReference type="EC" id="3.4.16.4" evidence="4"/>
<organism evidence="17 18">
    <name type="scientific">Cohaesibacter celericrescens</name>
    <dbReference type="NCBI Taxonomy" id="2067669"/>
    <lineage>
        <taxon>Bacteria</taxon>
        <taxon>Pseudomonadati</taxon>
        <taxon>Pseudomonadota</taxon>
        <taxon>Alphaproteobacteria</taxon>
        <taxon>Hyphomicrobiales</taxon>
        <taxon>Cohaesibacteraceae</taxon>
    </lineage>
</organism>
<reference evidence="17 18" key="1">
    <citation type="submission" date="2018-01" db="EMBL/GenBank/DDBJ databases">
        <title>The draft genome sequence of Cohaesibacter sp. H1304.</title>
        <authorList>
            <person name="Wang N.-N."/>
            <person name="Du Z.-J."/>
        </authorList>
    </citation>
    <scope>NUCLEOTIDE SEQUENCE [LARGE SCALE GENOMIC DNA]</scope>
    <source>
        <strain evidence="17 18">H1304</strain>
    </source>
</reference>
<evidence type="ECO:0000256" key="6">
    <source>
        <dbReference type="ARBA" id="ARBA00022670"/>
    </source>
</evidence>
<evidence type="ECO:0000313" key="17">
    <source>
        <dbReference type="EMBL" id="PLW77613.1"/>
    </source>
</evidence>
<protein>
    <recommendedName>
        <fullName evidence="4">serine-type D-Ala-D-Ala carboxypeptidase</fullName>
        <ecNumber evidence="4">3.4.16.4</ecNumber>
    </recommendedName>
</protein>
<dbReference type="Gene3D" id="2.60.410.10">
    <property type="entry name" value="D-Ala-D-Ala carboxypeptidase, C-terminal domain"/>
    <property type="match status" value="1"/>
</dbReference>
<evidence type="ECO:0000256" key="9">
    <source>
        <dbReference type="ARBA" id="ARBA00022960"/>
    </source>
</evidence>
<dbReference type="InterPro" id="IPR001967">
    <property type="entry name" value="Peptidase_S11_N"/>
</dbReference>
<evidence type="ECO:0000256" key="11">
    <source>
        <dbReference type="ARBA" id="ARBA00023316"/>
    </source>
</evidence>
<feature type="active site" description="Acyl-ester intermediate" evidence="13">
    <location>
        <position position="63"/>
    </location>
</feature>
<dbReference type="Proteomes" id="UP000234881">
    <property type="component" value="Unassembled WGS sequence"/>
</dbReference>
<evidence type="ECO:0000256" key="13">
    <source>
        <dbReference type="PIRSR" id="PIRSR618044-1"/>
    </source>
</evidence>
<dbReference type="GO" id="GO:0009252">
    <property type="term" value="P:peptidoglycan biosynthetic process"/>
    <property type="evidence" value="ECO:0007669"/>
    <property type="project" value="UniProtKB-UniPathway"/>
</dbReference>
<dbReference type="EMBL" id="PKUQ01000016">
    <property type="protein sequence ID" value="PLW77613.1"/>
    <property type="molecule type" value="Genomic_DNA"/>
</dbReference>
<dbReference type="UniPathway" id="UPA00219"/>
<dbReference type="SUPFAM" id="SSF56601">
    <property type="entry name" value="beta-lactamase/transpeptidase-like"/>
    <property type="match status" value="1"/>
</dbReference>
<evidence type="ECO:0000256" key="14">
    <source>
        <dbReference type="PIRSR" id="PIRSR618044-2"/>
    </source>
</evidence>
<dbReference type="AlphaFoldDB" id="A0A2N5XSY1"/>
<keyword evidence="6" id="KW-0645">Protease</keyword>
<evidence type="ECO:0000256" key="5">
    <source>
        <dbReference type="ARBA" id="ARBA00022645"/>
    </source>
</evidence>
<dbReference type="InterPro" id="IPR018044">
    <property type="entry name" value="Peptidase_S11"/>
</dbReference>
<dbReference type="OrthoDB" id="9795979at2"/>
<comment type="pathway">
    <text evidence="2">Cell wall biogenesis; peptidoglycan biosynthesis.</text>
</comment>
<keyword evidence="18" id="KW-1185">Reference proteome</keyword>
<sequence>MLNAYIKKPFVFIILATIAVFAFEQGALAQIYQTKAKQAFLIDWASGSVLFSKKEDEPMPPASLAKLMTIEVVFNALKNNELSLDDEFMISETAWREGGANSGGSTMFAKLNSMVPLDALLHGIIVQSGNDACIAVAEGMAGNEATFAQLMNRRAKEIGLTGSNFANSTGLPADGQYVTPRDLSVLARHIIDEYPEYYHYFAIPEYTWNGITQQNRNPILGFTQGADGLKTGHTQAAGYGVVASAMRGDQRLIAVLSGMKSKKERREEARKIVNWGFRAFTSQRIYDVDEEIEFASVHGGDQSKVMLVSERPISLFMARSNQGALKARIYYQGPLKAPIEEGTEVATLKIWSDDKLILESPLVTGHAVHKGTITQRALDGLQQLLLGWL</sequence>
<dbReference type="PRINTS" id="PR00725">
    <property type="entry name" value="DADACBPTASE1"/>
</dbReference>
<feature type="domain" description="Peptidase S11 D-Ala-D-Ala carboxypeptidase A C-terminal" evidence="16">
    <location>
        <begin position="280"/>
        <end position="370"/>
    </location>
</feature>
<dbReference type="GO" id="GO:0009002">
    <property type="term" value="F:serine-type D-Ala-D-Ala carboxypeptidase activity"/>
    <property type="evidence" value="ECO:0007669"/>
    <property type="project" value="UniProtKB-EC"/>
</dbReference>
<comment type="similarity">
    <text evidence="3 15">Belongs to the peptidase S11 family.</text>
</comment>
<evidence type="ECO:0000256" key="1">
    <source>
        <dbReference type="ARBA" id="ARBA00003217"/>
    </source>
</evidence>
<dbReference type="GO" id="GO:0006508">
    <property type="term" value="P:proteolysis"/>
    <property type="evidence" value="ECO:0007669"/>
    <property type="project" value="UniProtKB-KW"/>
</dbReference>
<dbReference type="Pfam" id="PF00768">
    <property type="entry name" value="Peptidase_S11"/>
    <property type="match status" value="1"/>
</dbReference>
<gene>
    <name evidence="17" type="ORF">C0081_09915</name>
</gene>
<dbReference type="InterPro" id="IPR015956">
    <property type="entry name" value="Peniciliin-bd_prot_C_sf"/>
</dbReference>
<dbReference type="SMART" id="SM00936">
    <property type="entry name" value="PBP5_C"/>
    <property type="match status" value="1"/>
</dbReference>
<dbReference type="InterPro" id="IPR012907">
    <property type="entry name" value="Peptidase_S11_C"/>
</dbReference>
<name>A0A2N5XSY1_9HYPH</name>
<keyword evidence="5 17" id="KW-0121">Carboxypeptidase</keyword>
<evidence type="ECO:0000256" key="10">
    <source>
        <dbReference type="ARBA" id="ARBA00022984"/>
    </source>
</evidence>
<keyword evidence="9" id="KW-0133">Cell shape</keyword>
<evidence type="ECO:0000313" key="18">
    <source>
        <dbReference type="Proteomes" id="UP000234881"/>
    </source>
</evidence>
<evidence type="ECO:0000256" key="12">
    <source>
        <dbReference type="ARBA" id="ARBA00034000"/>
    </source>
</evidence>